<sequence>MTEQEFFDACGHKGFSELQTEDGKTLRVLAYHIGQQDARLRVRISYSTTELGRRLRGQERVTLWGSNWRVVRGHAQERAEVMQAMLESEISYA</sequence>
<name>B6WS28_9BACT</name>
<dbReference type="AlphaFoldDB" id="B6WS28"/>
<organism evidence="1 2">
    <name type="scientific">Desulfovibrio piger ATCC 29098</name>
    <dbReference type="NCBI Taxonomy" id="411464"/>
    <lineage>
        <taxon>Bacteria</taxon>
        <taxon>Pseudomonadati</taxon>
        <taxon>Thermodesulfobacteriota</taxon>
        <taxon>Desulfovibrionia</taxon>
        <taxon>Desulfovibrionales</taxon>
        <taxon>Desulfovibrionaceae</taxon>
        <taxon>Desulfovibrio</taxon>
    </lineage>
</organism>
<comment type="caution">
    <text evidence="1">The sequence shown here is derived from an EMBL/GenBank/DDBJ whole genome shotgun (WGS) entry which is preliminary data.</text>
</comment>
<dbReference type="EMBL" id="ABXU01000026">
    <property type="protein sequence ID" value="EEB34186.1"/>
    <property type="molecule type" value="Genomic_DNA"/>
</dbReference>
<gene>
    <name evidence="1" type="ORF">DESPIG_00873</name>
</gene>
<proteinExistence type="predicted"/>
<protein>
    <submittedName>
        <fullName evidence="1">Uncharacterized protein</fullName>
    </submittedName>
</protein>
<reference evidence="1 2" key="2">
    <citation type="submission" date="2008-10" db="EMBL/GenBank/DDBJ databases">
        <authorList>
            <person name="Fulton L."/>
            <person name="Clifton S."/>
            <person name="Fulton B."/>
            <person name="Xu J."/>
            <person name="Minx P."/>
            <person name="Pepin K.H."/>
            <person name="Johnson M."/>
            <person name="Bhonagiri V."/>
            <person name="Nash W.E."/>
            <person name="Mardis E.R."/>
            <person name="Wilson R.K."/>
        </authorList>
    </citation>
    <scope>NUCLEOTIDE SEQUENCE [LARGE SCALE GENOMIC DNA]</scope>
    <source>
        <strain evidence="1 2">ATCC 29098</strain>
    </source>
</reference>
<evidence type="ECO:0000313" key="2">
    <source>
        <dbReference type="Proteomes" id="UP000003676"/>
    </source>
</evidence>
<accession>B6WS28</accession>
<reference evidence="1 2" key="1">
    <citation type="submission" date="2008-10" db="EMBL/GenBank/DDBJ databases">
        <title>Draft genome sequence of Desulvovibrio piger (ATCC 29098).</title>
        <authorList>
            <person name="Sudarsanam P."/>
            <person name="Ley R."/>
            <person name="Guruge J."/>
            <person name="Turnbaugh P.J."/>
            <person name="Mahowald M."/>
            <person name="Liep D."/>
            <person name="Gordon J."/>
        </authorList>
    </citation>
    <scope>NUCLEOTIDE SEQUENCE [LARGE SCALE GENOMIC DNA]</scope>
    <source>
        <strain evidence="1 2">ATCC 29098</strain>
    </source>
</reference>
<dbReference type="Proteomes" id="UP000003676">
    <property type="component" value="Unassembled WGS sequence"/>
</dbReference>
<dbReference type="HOGENOM" id="CLU_2394951_0_0_7"/>
<evidence type="ECO:0000313" key="1">
    <source>
        <dbReference type="EMBL" id="EEB34186.1"/>
    </source>
</evidence>
<dbReference type="RefSeq" id="WP_006005134.1">
    <property type="nucleotide sequence ID" value="NZ_DS996355.1"/>
</dbReference>